<protein>
    <submittedName>
        <fullName evidence="1">Uncharacterized protein</fullName>
    </submittedName>
</protein>
<dbReference type="GO" id="GO:0005739">
    <property type="term" value="C:mitochondrion"/>
    <property type="evidence" value="ECO:0007669"/>
    <property type="project" value="TreeGrafter"/>
</dbReference>
<dbReference type="AlphaFoldDB" id="A0A5N7BSC2"/>
<evidence type="ECO:0000313" key="1">
    <source>
        <dbReference type="EMBL" id="KAE8384725.1"/>
    </source>
</evidence>
<sequence length="305" mass="35737">MRLYIQSCRRIVNLKLQDKLKIVDEIVRLKVNVYLSHSSYGSLYFADNSFPGCEKATSDIPESKKMEVERRFFIGPVAKKEFWDKERAVLDMDQGPSEFHVVKHCNGYLKAIAQREITWISRYATPKEQDLPENPEAQHSSDAHIELYEKFLTRYAKFAQYEGEMLLELLKYYGSIKNEDERCRVRQCVEKSVVLQAYKSNTERADPILHEKFHAPHGRTRSFSECLIRLTRYWGEINNKVSCPILFSDEDKQIHYREGEGWNDQEDFWDLLDGLVDPPEMFVEARERALQGMAGEGRANFAKEM</sequence>
<dbReference type="InterPro" id="IPR051035">
    <property type="entry name" value="Mito_inheritance_9"/>
</dbReference>
<dbReference type="PANTHER" id="PTHR36091">
    <property type="entry name" value="ALTERED INHERITANCE OF MITOCHONDRIA PROTEIN 9, MITOCHONDRIAL"/>
    <property type="match status" value="1"/>
</dbReference>
<reference evidence="1" key="1">
    <citation type="submission" date="2019-04" db="EMBL/GenBank/DDBJ databases">
        <title>Friends and foes A comparative genomics studyof 23 Aspergillus species from section Flavi.</title>
        <authorList>
            <consortium name="DOE Joint Genome Institute"/>
            <person name="Kjaerbolling I."/>
            <person name="Vesth T."/>
            <person name="Frisvad J.C."/>
            <person name="Nybo J.L."/>
            <person name="Theobald S."/>
            <person name="Kildgaard S."/>
            <person name="Isbrandt T."/>
            <person name="Kuo A."/>
            <person name="Sato A."/>
            <person name="Lyhne E.K."/>
            <person name="Kogle M.E."/>
            <person name="Wiebenga A."/>
            <person name="Kun R.S."/>
            <person name="Lubbers R.J."/>
            <person name="Makela M.R."/>
            <person name="Barry K."/>
            <person name="Chovatia M."/>
            <person name="Clum A."/>
            <person name="Daum C."/>
            <person name="Haridas S."/>
            <person name="He G."/>
            <person name="LaButti K."/>
            <person name="Lipzen A."/>
            <person name="Mondo S."/>
            <person name="Riley R."/>
            <person name="Salamov A."/>
            <person name="Simmons B.A."/>
            <person name="Magnuson J.K."/>
            <person name="Henrissat B."/>
            <person name="Mortensen U.H."/>
            <person name="Larsen T.O."/>
            <person name="Devries R.P."/>
            <person name="Grigoriev I.V."/>
            <person name="Machida M."/>
            <person name="Baker S.E."/>
            <person name="Andersen M.R."/>
        </authorList>
    </citation>
    <scope>NUCLEOTIDE SEQUENCE [LARGE SCALE GENOMIC DNA]</scope>
    <source>
        <strain evidence="1">IBT 14317</strain>
    </source>
</reference>
<dbReference type="EMBL" id="ML735358">
    <property type="protein sequence ID" value="KAE8384725.1"/>
    <property type="molecule type" value="Genomic_DNA"/>
</dbReference>
<organism evidence="1">
    <name type="scientific">Petromyces alliaceus</name>
    <name type="common">Aspergillus alliaceus</name>
    <dbReference type="NCBI Taxonomy" id="209559"/>
    <lineage>
        <taxon>Eukaryota</taxon>
        <taxon>Fungi</taxon>
        <taxon>Dikarya</taxon>
        <taxon>Ascomycota</taxon>
        <taxon>Pezizomycotina</taxon>
        <taxon>Eurotiomycetes</taxon>
        <taxon>Eurotiomycetidae</taxon>
        <taxon>Eurotiales</taxon>
        <taxon>Aspergillaceae</taxon>
        <taxon>Aspergillus</taxon>
        <taxon>Aspergillus subgen. Circumdati</taxon>
    </lineage>
</organism>
<dbReference type="OrthoDB" id="2968323at2759"/>
<accession>A0A5N7BSC2</accession>
<dbReference type="PANTHER" id="PTHR36091:SF1">
    <property type="entry name" value="ALTERED INHERITANCE OF MITOCHONDRIA PROTEIN 9, MITOCHONDRIAL"/>
    <property type="match status" value="1"/>
</dbReference>
<proteinExistence type="predicted"/>
<name>A0A5N7BSC2_PETAA</name>
<dbReference type="Proteomes" id="UP000326877">
    <property type="component" value="Unassembled WGS sequence"/>
</dbReference>
<gene>
    <name evidence="1" type="ORF">BDV23DRAFT_176831</name>
</gene>